<keyword evidence="8" id="KW-0238">DNA-binding</keyword>
<dbReference type="InterPro" id="IPR011335">
    <property type="entry name" value="Restrct_endonuc-II-like"/>
</dbReference>
<proteinExistence type="predicted"/>
<feature type="domain" description="UvrD-like helicase ATP-binding" evidence="16">
    <location>
        <begin position="17"/>
        <end position="355"/>
    </location>
</feature>
<keyword evidence="10" id="KW-0413">Isomerase</keyword>
<evidence type="ECO:0000256" key="8">
    <source>
        <dbReference type="ARBA" id="ARBA00023125"/>
    </source>
</evidence>
<dbReference type="GO" id="GO:0000725">
    <property type="term" value="P:recombinational repair"/>
    <property type="evidence" value="ECO:0007669"/>
    <property type="project" value="TreeGrafter"/>
</dbReference>
<keyword evidence="9" id="KW-0234">DNA repair</keyword>
<evidence type="ECO:0000256" key="9">
    <source>
        <dbReference type="ARBA" id="ARBA00023204"/>
    </source>
</evidence>
<evidence type="ECO:0000256" key="13">
    <source>
        <dbReference type="ARBA" id="ARBA00048988"/>
    </source>
</evidence>
<dbReference type="SUPFAM" id="SSF52980">
    <property type="entry name" value="Restriction endonuclease-like"/>
    <property type="match status" value="1"/>
</dbReference>
<keyword evidence="1" id="KW-0540">Nuclease</keyword>
<evidence type="ECO:0000313" key="18">
    <source>
        <dbReference type="EMBL" id="SMG25760.1"/>
    </source>
</evidence>
<sequence>MRETSPVLLSQYLGQKFPPTDQQAAIIGDRPGPLLVVAGAGAGKTETMAARVVWLVANGLARPDEILGLTFTRKAAQELGRRIRQRLETLAGVPAIRDIDPSGELEKNLTTIAPTVSTYDSYAGQLIREYGLLVPVEPAAQIITAADLYAIAHEVVTNHTGELGATQQVATVTEYLLKLIDEMNNQVMSPDELVEETRAFLLGMEELPLDGTKDYTKATLKWPEMQRLRLQYLPLIESLRAELTRRDVVTFNEQMSVAARLAAEHPAIGVSQRARYKVIMLDEYQDTSHAQRILLSSLFGDVNEGSTITAVGDPMQSIYGWRGATAANLEAFVDDFRRGEDATVKRELTTSWRNPPEILTLANAVSDSVLGRGADRAVAALEPRDGADPGEVTLGFYADQAEEIAAVADLMAREFRARKEAGEKFTGAVLVRANKHSQPIADALNERGIPFEIVGRGGLLRTPEVADMVALATMLIRPQDSAAALRVLTGPVVGLGLTDLVALGQRAKNLAGRGERLIHPEEPIERLASQLAELTADPPDQVPGLTDAVADLGERGRYSEEGVRRLELLSSRLRQLRTTSLAKSLPDLFADIENVFGVRTEVLASGNLAGAVHLDRLHDEVAAYSGDSLSGLLDFFALALTHEDGLEPGEVTVREDQVQILTAHKAKGLEWDVVAVVHADSSTYKATVSTFLTNVTKVPDPSFTALEEAADRKDFERLVTGAKATKTRDEVVGWLQEQKKAEEEEASRLFYVAITRSERVLSVTGSRRISTADPYEHLVRLKEAAPESVVAWETGVPEETEETDGTAEIPEPETGTFPQLEPDPDAMSGAELVRRAMADLPAQTSGETFDFWERETTALIEEWEAAQAPVVEVELPGELTATDLVNLRADALQFARRQRRPVPFKPNQYAKRGTAFHEWLEDRFGASALLDENELPGIDEVPVDADQLARLKESFLDSEWAERTPEFVEQPFEVSIGDAIVRGRMDAVFRDPQNPDGWLIVDWKTGRPPSGADRKAAIIQLAVYREAWLRILGEEQAPVRAAFHYVGWGETLEPHDLPGREELERLLADAVVDKQ</sequence>
<keyword evidence="2 14" id="KW-0547">Nucleotide-binding</keyword>
<keyword evidence="6" id="KW-0269">Exonuclease</keyword>
<protein>
    <recommendedName>
        <fullName evidence="12">DNA 3'-5' helicase</fullName>
        <ecNumber evidence="12">5.6.2.4</ecNumber>
    </recommendedName>
</protein>
<evidence type="ECO:0000256" key="3">
    <source>
        <dbReference type="ARBA" id="ARBA00022763"/>
    </source>
</evidence>
<dbReference type="OrthoDB" id="4812256at2"/>
<dbReference type="PANTHER" id="PTHR11070">
    <property type="entry name" value="UVRD / RECB / PCRA DNA HELICASE FAMILY MEMBER"/>
    <property type="match status" value="1"/>
</dbReference>
<evidence type="ECO:0000256" key="11">
    <source>
        <dbReference type="ARBA" id="ARBA00034617"/>
    </source>
</evidence>
<dbReference type="PROSITE" id="PS51198">
    <property type="entry name" value="UVRD_HELICASE_ATP_BIND"/>
    <property type="match status" value="1"/>
</dbReference>
<dbReference type="Pfam" id="PF00580">
    <property type="entry name" value="UvrD-helicase"/>
    <property type="match status" value="1"/>
</dbReference>
<dbReference type="STRING" id="1610489.SAMN06295981_1486"/>
<evidence type="ECO:0000259" key="16">
    <source>
        <dbReference type="PROSITE" id="PS51198"/>
    </source>
</evidence>
<dbReference type="AlphaFoldDB" id="A0A1X7JDU1"/>
<gene>
    <name evidence="18" type="ORF">SAMN06295981_1486</name>
</gene>
<dbReference type="InterPro" id="IPR000212">
    <property type="entry name" value="DNA_helicase_UvrD/REP"/>
</dbReference>
<comment type="catalytic activity">
    <reaction evidence="13">
        <text>ATP + H2O = ADP + phosphate + H(+)</text>
        <dbReference type="Rhea" id="RHEA:13065"/>
        <dbReference type="ChEBI" id="CHEBI:15377"/>
        <dbReference type="ChEBI" id="CHEBI:15378"/>
        <dbReference type="ChEBI" id="CHEBI:30616"/>
        <dbReference type="ChEBI" id="CHEBI:43474"/>
        <dbReference type="ChEBI" id="CHEBI:456216"/>
        <dbReference type="EC" id="5.6.2.4"/>
    </reaction>
</comment>
<keyword evidence="4 14" id="KW-0378">Hydrolase</keyword>
<dbReference type="GO" id="GO:0003677">
    <property type="term" value="F:DNA binding"/>
    <property type="evidence" value="ECO:0007669"/>
    <property type="project" value="UniProtKB-KW"/>
</dbReference>
<dbReference type="PROSITE" id="PS51217">
    <property type="entry name" value="UVRD_HELICASE_CTER"/>
    <property type="match status" value="1"/>
</dbReference>
<dbReference type="Pfam" id="PF13361">
    <property type="entry name" value="UvrD_C"/>
    <property type="match status" value="1"/>
</dbReference>
<evidence type="ECO:0000256" key="2">
    <source>
        <dbReference type="ARBA" id="ARBA00022741"/>
    </source>
</evidence>
<dbReference type="Gene3D" id="3.40.50.300">
    <property type="entry name" value="P-loop containing nucleotide triphosphate hydrolases"/>
    <property type="match status" value="4"/>
</dbReference>
<dbReference type="Gene3D" id="1.10.486.10">
    <property type="entry name" value="PCRA, domain 4"/>
    <property type="match status" value="1"/>
</dbReference>
<evidence type="ECO:0000256" key="14">
    <source>
        <dbReference type="PROSITE-ProRule" id="PRU00560"/>
    </source>
</evidence>
<organism evidence="18 19">
    <name type="scientific">Corynebacterium pollutisoli</name>
    <dbReference type="NCBI Taxonomy" id="1610489"/>
    <lineage>
        <taxon>Bacteria</taxon>
        <taxon>Bacillati</taxon>
        <taxon>Actinomycetota</taxon>
        <taxon>Actinomycetes</taxon>
        <taxon>Mycobacteriales</taxon>
        <taxon>Corynebacteriaceae</taxon>
        <taxon>Corynebacterium</taxon>
    </lineage>
</organism>
<feature type="compositionally biased region" description="Acidic residues" evidence="15">
    <location>
        <begin position="796"/>
        <end position="805"/>
    </location>
</feature>
<dbReference type="EC" id="5.6.2.4" evidence="12"/>
<dbReference type="PANTHER" id="PTHR11070:SF55">
    <property type="entry name" value="DNA 3'-5' HELICASE"/>
    <property type="match status" value="1"/>
</dbReference>
<dbReference type="RefSeq" id="WP_085549603.1">
    <property type="nucleotide sequence ID" value="NZ_FXAR01000004.1"/>
</dbReference>
<evidence type="ECO:0000256" key="1">
    <source>
        <dbReference type="ARBA" id="ARBA00022722"/>
    </source>
</evidence>
<feature type="region of interest" description="Disordered" evidence="15">
    <location>
        <begin position="794"/>
        <end position="823"/>
    </location>
</feature>
<dbReference type="GO" id="GO:0033202">
    <property type="term" value="C:DNA helicase complex"/>
    <property type="evidence" value="ECO:0007669"/>
    <property type="project" value="TreeGrafter"/>
</dbReference>
<dbReference type="CDD" id="cd17932">
    <property type="entry name" value="DEXQc_UvrD"/>
    <property type="match status" value="1"/>
</dbReference>
<evidence type="ECO:0000256" key="15">
    <source>
        <dbReference type="SAM" id="MobiDB-lite"/>
    </source>
</evidence>
<comment type="catalytic activity">
    <reaction evidence="11">
        <text>Couples ATP hydrolysis with the unwinding of duplex DNA by translocating in the 3'-5' direction.</text>
        <dbReference type="EC" id="5.6.2.4"/>
    </reaction>
</comment>
<dbReference type="InterPro" id="IPR038726">
    <property type="entry name" value="PDDEXK_AddAB-type"/>
</dbReference>
<evidence type="ECO:0000256" key="7">
    <source>
        <dbReference type="ARBA" id="ARBA00022840"/>
    </source>
</evidence>
<reference evidence="19" key="1">
    <citation type="submission" date="2017-04" db="EMBL/GenBank/DDBJ databases">
        <authorList>
            <person name="Varghese N."/>
            <person name="Submissions S."/>
        </authorList>
    </citation>
    <scope>NUCLEOTIDE SEQUENCE [LARGE SCALE GENOMIC DNA]</scope>
    <source>
        <strain evidence="19">VDS</strain>
    </source>
</reference>
<keyword evidence="3" id="KW-0227">DNA damage</keyword>
<dbReference type="GO" id="GO:0005829">
    <property type="term" value="C:cytosol"/>
    <property type="evidence" value="ECO:0007669"/>
    <property type="project" value="TreeGrafter"/>
</dbReference>
<dbReference type="GO" id="GO:0005524">
    <property type="term" value="F:ATP binding"/>
    <property type="evidence" value="ECO:0007669"/>
    <property type="project" value="UniProtKB-UniRule"/>
</dbReference>
<keyword evidence="19" id="KW-1185">Reference proteome</keyword>
<evidence type="ECO:0000259" key="17">
    <source>
        <dbReference type="PROSITE" id="PS51217"/>
    </source>
</evidence>
<keyword evidence="5 14" id="KW-0347">Helicase</keyword>
<keyword evidence="7 14" id="KW-0067">ATP-binding</keyword>
<dbReference type="InterPro" id="IPR014017">
    <property type="entry name" value="DNA_helicase_UvrD-like_C"/>
</dbReference>
<dbReference type="Gene3D" id="3.90.320.10">
    <property type="match status" value="1"/>
</dbReference>
<dbReference type="EMBL" id="FXAR01000004">
    <property type="protein sequence ID" value="SMG25760.1"/>
    <property type="molecule type" value="Genomic_DNA"/>
</dbReference>
<dbReference type="InterPro" id="IPR014016">
    <property type="entry name" value="UvrD-like_ATP-bd"/>
</dbReference>
<dbReference type="InterPro" id="IPR027417">
    <property type="entry name" value="P-loop_NTPase"/>
</dbReference>
<evidence type="ECO:0000256" key="12">
    <source>
        <dbReference type="ARBA" id="ARBA00034808"/>
    </source>
</evidence>
<name>A0A1X7JDU1_9CORY</name>
<dbReference type="GO" id="GO:0004527">
    <property type="term" value="F:exonuclease activity"/>
    <property type="evidence" value="ECO:0007669"/>
    <property type="project" value="UniProtKB-KW"/>
</dbReference>
<evidence type="ECO:0000256" key="6">
    <source>
        <dbReference type="ARBA" id="ARBA00022839"/>
    </source>
</evidence>
<dbReference type="InterPro" id="IPR011604">
    <property type="entry name" value="PDDEXK-like_dom_sf"/>
</dbReference>
<dbReference type="SUPFAM" id="SSF52540">
    <property type="entry name" value="P-loop containing nucleoside triphosphate hydrolases"/>
    <property type="match status" value="1"/>
</dbReference>
<evidence type="ECO:0000256" key="5">
    <source>
        <dbReference type="ARBA" id="ARBA00022806"/>
    </source>
</evidence>
<dbReference type="Proteomes" id="UP000193309">
    <property type="component" value="Unassembled WGS sequence"/>
</dbReference>
<dbReference type="Pfam" id="PF12705">
    <property type="entry name" value="PDDEXK_1"/>
    <property type="match status" value="1"/>
</dbReference>
<accession>A0A1X7JDU1</accession>
<evidence type="ECO:0000256" key="4">
    <source>
        <dbReference type="ARBA" id="ARBA00022801"/>
    </source>
</evidence>
<feature type="binding site" evidence="14">
    <location>
        <begin position="38"/>
        <end position="45"/>
    </location>
    <ligand>
        <name>ATP</name>
        <dbReference type="ChEBI" id="CHEBI:30616"/>
    </ligand>
</feature>
<dbReference type="GO" id="GO:0043138">
    <property type="term" value="F:3'-5' DNA helicase activity"/>
    <property type="evidence" value="ECO:0007669"/>
    <property type="project" value="UniProtKB-EC"/>
</dbReference>
<evidence type="ECO:0000256" key="10">
    <source>
        <dbReference type="ARBA" id="ARBA00023235"/>
    </source>
</evidence>
<evidence type="ECO:0000313" key="19">
    <source>
        <dbReference type="Proteomes" id="UP000193309"/>
    </source>
</evidence>
<feature type="domain" description="UvrD-like helicase C-terminal" evidence="17">
    <location>
        <begin position="356"/>
        <end position="668"/>
    </location>
</feature>